<feature type="chain" id="PRO_5025428799" description="Ig-like domain-containing protein" evidence="9">
    <location>
        <begin position="23"/>
        <end position="449"/>
    </location>
</feature>
<reference evidence="11" key="3">
    <citation type="submission" date="2025-09" db="UniProtKB">
        <authorList>
            <consortium name="Ensembl"/>
        </authorList>
    </citation>
    <scope>IDENTIFICATION</scope>
</reference>
<dbReference type="InterPro" id="IPR013783">
    <property type="entry name" value="Ig-like_fold"/>
</dbReference>
<reference evidence="11" key="1">
    <citation type="submission" date="2019-06" db="EMBL/GenBank/DDBJ databases">
        <authorList>
            <consortium name="Wellcome Sanger Institute Data Sharing"/>
        </authorList>
    </citation>
    <scope>NUCLEOTIDE SEQUENCE [LARGE SCALE GENOMIC DNA]</scope>
</reference>
<keyword evidence="3 9" id="KW-0732">Signal</keyword>
<keyword evidence="6" id="KW-1015">Disulfide bond</keyword>
<dbReference type="PANTHER" id="PTHR19433">
    <property type="entry name" value="T-CELL RECEPTOR ALPHA CHAIN V REGION-RELATED"/>
    <property type="match status" value="1"/>
</dbReference>
<proteinExistence type="predicted"/>
<sequence length="449" mass="49951">VMASLTLALCLSFLLTWKMVPGQKLSSSDRQERSFVSAHAGEDLTLRCFYDTQVPTSIYWYKQILGQRPKLISVSSKNDKNLFHGEIENSTHFKMDKRDGKALLTITDLHTSDSAIYHCIFYSYVSPIFSESVTVSVKGFGSNATLVNQPVSDSIQPGGFATLSCTVHPGSCDGEHSVYWYKKSEESLPVLFYTHVSSKNDKNLFHGEIENSTRFKMDKRDGKALLKITDLHTSDSAIYHCILYSYISPIFSESVTVSVKGFGSNATLVNQPGSDSIQPGGFATLSCTVHPGSCDGEHSVYWYKKSEESLPVVFYTHGGMNDQCDSQSNTCFYELPMENLTQADAGMYYCAVASCGQVLFGNGTKLDFPDKVNPWVLVHLLSWALLFTMIFSIFLAISLYNITKKNSCHSTGNLHSLWNLHYAALSLKKTNRPRRHGNASNDECVYSNA</sequence>
<dbReference type="PANTHER" id="PTHR19433:SF127">
    <property type="entry name" value="NITR9"/>
    <property type="match status" value="1"/>
</dbReference>
<dbReference type="SMART" id="SM00408">
    <property type="entry name" value="IGc2"/>
    <property type="match status" value="2"/>
</dbReference>
<keyword evidence="4" id="KW-0391">Immunity</keyword>
<organism evidence="11 12">
    <name type="scientific">Salarias fasciatus</name>
    <name type="common">Jewelled blenny</name>
    <name type="synonym">Blennius fasciatus</name>
    <dbReference type="NCBI Taxonomy" id="181472"/>
    <lineage>
        <taxon>Eukaryota</taxon>
        <taxon>Metazoa</taxon>
        <taxon>Chordata</taxon>
        <taxon>Craniata</taxon>
        <taxon>Vertebrata</taxon>
        <taxon>Euteleostomi</taxon>
        <taxon>Actinopterygii</taxon>
        <taxon>Neopterygii</taxon>
        <taxon>Teleostei</taxon>
        <taxon>Neoteleostei</taxon>
        <taxon>Acanthomorphata</taxon>
        <taxon>Ovalentaria</taxon>
        <taxon>Blenniimorphae</taxon>
        <taxon>Blenniiformes</taxon>
        <taxon>Blennioidei</taxon>
        <taxon>Blenniidae</taxon>
        <taxon>Salariinae</taxon>
        <taxon>Salarias</taxon>
    </lineage>
</organism>
<keyword evidence="12" id="KW-1185">Reference proteome</keyword>
<dbReference type="FunCoup" id="A0A672G912">
    <property type="interactions" value="95"/>
</dbReference>
<keyword evidence="5 8" id="KW-0472">Membrane</keyword>
<evidence type="ECO:0000256" key="3">
    <source>
        <dbReference type="ARBA" id="ARBA00022729"/>
    </source>
</evidence>
<evidence type="ECO:0000256" key="2">
    <source>
        <dbReference type="ARBA" id="ARBA00022475"/>
    </source>
</evidence>
<dbReference type="Ensembl" id="ENSSFAT00005015996.1">
    <property type="protein sequence ID" value="ENSSFAP00005015368.1"/>
    <property type="gene ID" value="ENSSFAG00005008212.1"/>
</dbReference>
<dbReference type="InterPro" id="IPR013106">
    <property type="entry name" value="Ig_V-set"/>
</dbReference>
<keyword evidence="2" id="KW-1003">Cell membrane</keyword>
<feature type="domain" description="Ig-like" evidence="10">
    <location>
        <begin position="127"/>
        <end position="258"/>
    </location>
</feature>
<evidence type="ECO:0000256" key="5">
    <source>
        <dbReference type="ARBA" id="ARBA00023136"/>
    </source>
</evidence>
<evidence type="ECO:0000256" key="8">
    <source>
        <dbReference type="SAM" id="Phobius"/>
    </source>
</evidence>
<feature type="domain" description="Ig-like" evidence="10">
    <location>
        <begin position="266"/>
        <end position="352"/>
    </location>
</feature>
<evidence type="ECO:0000256" key="4">
    <source>
        <dbReference type="ARBA" id="ARBA00022859"/>
    </source>
</evidence>
<evidence type="ECO:0000256" key="9">
    <source>
        <dbReference type="SAM" id="SignalP"/>
    </source>
</evidence>
<protein>
    <recommendedName>
        <fullName evidence="10">Ig-like domain-containing protein</fullName>
    </recommendedName>
</protein>
<dbReference type="InterPro" id="IPR003599">
    <property type="entry name" value="Ig_sub"/>
</dbReference>
<accession>A0A672G912</accession>
<dbReference type="Proteomes" id="UP000472267">
    <property type="component" value="Chromosome 10"/>
</dbReference>
<feature type="domain" description="Ig-like" evidence="10">
    <location>
        <begin position="21"/>
        <end position="119"/>
    </location>
</feature>
<dbReference type="PROSITE" id="PS50835">
    <property type="entry name" value="IG_LIKE"/>
    <property type="match status" value="3"/>
</dbReference>
<keyword evidence="7" id="KW-0325">Glycoprotein</keyword>
<evidence type="ECO:0000313" key="12">
    <source>
        <dbReference type="Proteomes" id="UP000472267"/>
    </source>
</evidence>
<dbReference type="SMART" id="SM00406">
    <property type="entry name" value="IGv"/>
    <property type="match status" value="3"/>
</dbReference>
<evidence type="ECO:0000256" key="7">
    <source>
        <dbReference type="ARBA" id="ARBA00023180"/>
    </source>
</evidence>
<dbReference type="InParanoid" id="A0A672G912"/>
<dbReference type="InterPro" id="IPR003598">
    <property type="entry name" value="Ig_sub2"/>
</dbReference>
<dbReference type="GO" id="GO:0009617">
    <property type="term" value="P:response to bacterium"/>
    <property type="evidence" value="ECO:0007669"/>
    <property type="project" value="TreeGrafter"/>
</dbReference>
<feature type="transmembrane region" description="Helical" evidence="8">
    <location>
        <begin position="375"/>
        <end position="400"/>
    </location>
</feature>
<comment type="subcellular location">
    <subcellularLocation>
        <location evidence="1">Cell membrane</location>
    </subcellularLocation>
</comment>
<evidence type="ECO:0000313" key="11">
    <source>
        <dbReference type="Ensembl" id="ENSSFAP00005015368.1"/>
    </source>
</evidence>
<dbReference type="SUPFAM" id="SSF48726">
    <property type="entry name" value="Immunoglobulin"/>
    <property type="match status" value="3"/>
</dbReference>
<dbReference type="InterPro" id="IPR036179">
    <property type="entry name" value="Ig-like_dom_sf"/>
</dbReference>
<keyword evidence="8" id="KW-0812">Transmembrane</keyword>
<feature type="signal peptide" evidence="9">
    <location>
        <begin position="1"/>
        <end position="22"/>
    </location>
</feature>
<keyword evidence="8" id="KW-1133">Transmembrane helix</keyword>
<dbReference type="InterPro" id="IPR052051">
    <property type="entry name" value="TCR_complex_component"/>
</dbReference>
<dbReference type="GO" id="GO:0005886">
    <property type="term" value="C:plasma membrane"/>
    <property type="evidence" value="ECO:0007669"/>
    <property type="project" value="UniProtKB-SubCell"/>
</dbReference>
<reference evidence="11" key="2">
    <citation type="submission" date="2025-08" db="UniProtKB">
        <authorList>
            <consortium name="Ensembl"/>
        </authorList>
    </citation>
    <scope>IDENTIFICATION</scope>
</reference>
<dbReference type="Gene3D" id="2.60.40.10">
    <property type="entry name" value="Immunoglobulins"/>
    <property type="match status" value="3"/>
</dbReference>
<dbReference type="AlphaFoldDB" id="A0A672G912"/>
<dbReference type="Pfam" id="PF07686">
    <property type="entry name" value="V-set"/>
    <property type="match status" value="3"/>
</dbReference>
<dbReference type="InterPro" id="IPR007110">
    <property type="entry name" value="Ig-like_dom"/>
</dbReference>
<evidence type="ECO:0000256" key="1">
    <source>
        <dbReference type="ARBA" id="ARBA00004236"/>
    </source>
</evidence>
<name>A0A672G912_SALFA</name>
<evidence type="ECO:0000256" key="6">
    <source>
        <dbReference type="ARBA" id="ARBA00023157"/>
    </source>
</evidence>
<evidence type="ECO:0000259" key="10">
    <source>
        <dbReference type="PROSITE" id="PS50835"/>
    </source>
</evidence>
<dbReference type="SMART" id="SM00409">
    <property type="entry name" value="IG"/>
    <property type="match status" value="3"/>
</dbReference>
<dbReference type="GO" id="GO:0002376">
    <property type="term" value="P:immune system process"/>
    <property type="evidence" value="ECO:0007669"/>
    <property type="project" value="UniProtKB-KW"/>
</dbReference>